<name>A0A0A1T0J2_9HYPO</name>
<evidence type="ECO:0000313" key="5">
    <source>
        <dbReference type="Proteomes" id="UP000039046"/>
    </source>
</evidence>
<dbReference type="GO" id="GO:0000981">
    <property type="term" value="F:DNA-binding transcription factor activity, RNA polymerase II-specific"/>
    <property type="evidence" value="ECO:0007669"/>
    <property type="project" value="InterPro"/>
</dbReference>
<dbReference type="OrthoDB" id="3031538at2759"/>
<proteinExistence type="predicted"/>
<organism evidence="4 5">
    <name type="scientific">[Torrubiella] hemipterigena</name>
    <dbReference type="NCBI Taxonomy" id="1531966"/>
    <lineage>
        <taxon>Eukaryota</taxon>
        <taxon>Fungi</taxon>
        <taxon>Dikarya</taxon>
        <taxon>Ascomycota</taxon>
        <taxon>Pezizomycotina</taxon>
        <taxon>Sordariomycetes</taxon>
        <taxon>Hypocreomycetidae</taxon>
        <taxon>Hypocreales</taxon>
        <taxon>Clavicipitaceae</taxon>
        <taxon>Clavicipitaceae incertae sedis</taxon>
        <taxon>'Torrubiella' clade</taxon>
    </lineage>
</organism>
<dbReference type="CDD" id="cd00067">
    <property type="entry name" value="GAL4"/>
    <property type="match status" value="1"/>
</dbReference>
<dbReference type="PANTHER" id="PTHR47657:SF14">
    <property type="entry name" value="ZN(2)-C6 FUNGAL-TYPE DOMAIN-CONTAINING PROTEIN"/>
    <property type="match status" value="1"/>
</dbReference>
<evidence type="ECO:0000256" key="2">
    <source>
        <dbReference type="SAM" id="MobiDB-lite"/>
    </source>
</evidence>
<evidence type="ECO:0000313" key="4">
    <source>
        <dbReference type="EMBL" id="CEJ90646.1"/>
    </source>
</evidence>
<feature type="domain" description="Zn(2)-C6 fungal-type" evidence="3">
    <location>
        <begin position="13"/>
        <end position="43"/>
    </location>
</feature>
<feature type="region of interest" description="Disordered" evidence="2">
    <location>
        <begin position="58"/>
        <end position="88"/>
    </location>
</feature>
<dbReference type="HOGENOM" id="CLU_024934_6_2_1"/>
<sequence>MPPRRSHKKSRAGCRRCKNRKIKCDEVHPRCGNCVKHGVSCDFENPRVLDELASVTSVGGASSAGSPTNYSSRSVPLSKHSMPRSPIQPPQISPVFSECMPAPTGPPSKRPVDRLMELRLWHHFTSNTYKTLINNADSSGTVWLHDVPHIAFAGKPYLTDALLAVAALHLRSMHPEEKALVYACHAYSANALEEYGMALTNGITADNAEALFLTSSLIAFHASASRLFVKDDGDTTPVPGNPKTSYTLPLAWFHAFQGVKTVVSLSWQWIRNSAAVKMVIESQPGFQLNMNPLGGESFFAHLLDDMAAEVGTEDPQKAAYSSQAYSHAVSVLNWAHRNPYPPAALAFPATVSKRFVEMVTEKRPRALAILACFFALLKRMEPVWWLGDVSRREVMGIIGLFEPGSKWWKHLEWPVRISLLEDGNIPASVWGTECEVRPEGDKGLMETMMSHIELLAKMGNAVPASPASPPASVTDELGYEEVPLD</sequence>
<evidence type="ECO:0000256" key="1">
    <source>
        <dbReference type="ARBA" id="ARBA00023242"/>
    </source>
</evidence>
<dbReference type="SMART" id="SM00066">
    <property type="entry name" value="GAL4"/>
    <property type="match status" value="1"/>
</dbReference>
<evidence type="ECO:0000259" key="3">
    <source>
        <dbReference type="PROSITE" id="PS50048"/>
    </source>
</evidence>
<feature type="region of interest" description="Disordered" evidence="2">
    <location>
        <begin position="463"/>
        <end position="485"/>
    </location>
</feature>
<feature type="compositionally biased region" description="Low complexity" evidence="2">
    <location>
        <begin position="463"/>
        <end position="473"/>
    </location>
</feature>
<reference evidence="4 5" key="1">
    <citation type="journal article" date="2015" name="Genome Announc.">
        <title>Draft Genome Sequence and Gene Annotation of the Entomopathogenic Fungus Verticillium hemipterigenum.</title>
        <authorList>
            <person name="Horn F."/>
            <person name="Habel A."/>
            <person name="Scharf D.H."/>
            <person name="Dworschak J."/>
            <person name="Brakhage A.A."/>
            <person name="Guthke R."/>
            <person name="Hertweck C."/>
            <person name="Linde J."/>
        </authorList>
    </citation>
    <scope>NUCLEOTIDE SEQUENCE [LARGE SCALE GENOMIC DNA]</scope>
</reference>
<dbReference type="Pfam" id="PF00172">
    <property type="entry name" value="Zn_clus"/>
    <property type="match status" value="1"/>
</dbReference>
<dbReference type="InterPro" id="IPR052400">
    <property type="entry name" value="Zn2-C6_fungal_TF"/>
</dbReference>
<dbReference type="InterPro" id="IPR036864">
    <property type="entry name" value="Zn2-C6_fun-type_DNA-bd_sf"/>
</dbReference>
<dbReference type="EMBL" id="CDHN01000003">
    <property type="protein sequence ID" value="CEJ90646.1"/>
    <property type="molecule type" value="Genomic_DNA"/>
</dbReference>
<dbReference type="InterPro" id="IPR001138">
    <property type="entry name" value="Zn2Cys6_DnaBD"/>
</dbReference>
<dbReference type="AlphaFoldDB" id="A0A0A1T0J2"/>
<accession>A0A0A1T0J2</accession>
<dbReference type="STRING" id="1531966.A0A0A1T0J2"/>
<dbReference type="PANTHER" id="PTHR47657">
    <property type="entry name" value="STEROL REGULATORY ELEMENT-BINDING PROTEIN ECM22"/>
    <property type="match status" value="1"/>
</dbReference>
<dbReference type="SUPFAM" id="SSF57701">
    <property type="entry name" value="Zn2/Cys6 DNA-binding domain"/>
    <property type="match status" value="1"/>
</dbReference>
<gene>
    <name evidence="4" type="ORF">VHEMI06414</name>
</gene>
<keyword evidence="5" id="KW-1185">Reference proteome</keyword>
<keyword evidence="1" id="KW-0539">Nucleus</keyword>
<dbReference type="Gene3D" id="4.10.240.10">
    <property type="entry name" value="Zn(2)-C6 fungal-type DNA-binding domain"/>
    <property type="match status" value="1"/>
</dbReference>
<dbReference type="PROSITE" id="PS50048">
    <property type="entry name" value="ZN2_CY6_FUNGAL_2"/>
    <property type="match status" value="1"/>
</dbReference>
<dbReference type="GO" id="GO:0008270">
    <property type="term" value="F:zinc ion binding"/>
    <property type="evidence" value="ECO:0007669"/>
    <property type="project" value="InterPro"/>
</dbReference>
<protein>
    <recommendedName>
        <fullName evidence="3">Zn(2)-C6 fungal-type domain-containing protein</fullName>
    </recommendedName>
</protein>
<dbReference type="Proteomes" id="UP000039046">
    <property type="component" value="Unassembled WGS sequence"/>
</dbReference>
<dbReference type="PROSITE" id="PS00463">
    <property type="entry name" value="ZN2_CY6_FUNGAL_1"/>
    <property type="match status" value="1"/>
</dbReference>